<dbReference type="Proteomes" id="UP000178417">
    <property type="component" value="Unassembled WGS sequence"/>
</dbReference>
<accession>A0A1F4SU85</accession>
<gene>
    <name evidence="6" type="ORF">A2310_05590</name>
</gene>
<evidence type="ECO:0008006" key="8">
    <source>
        <dbReference type="Google" id="ProtNLM"/>
    </source>
</evidence>
<keyword evidence="2 5" id="KW-0812">Transmembrane</keyword>
<dbReference type="PANTHER" id="PTHR37306">
    <property type="entry name" value="COLICIN V PRODUCTION PROTEIN"/>
    <property type="match status" value="1"/>
</dbReference>
<evidence type="ECO:0000256" key="4">
    <source>
        <dbReference type="ARBA" id="ARBA00023136"/>
    </source>
</evidence>
<evidence type="ECO:0000256" key="1">
    <source>
        <dbReference type="ARBA" id="ARBA00004141"/>
    </source>
</evidence>
<dbReference type="PANTHER" id="PTHR37306:SF1">
    <property type="entry name" value="COLICIN V PRODUCTION PROTEIN"/>
    <property type="match status" value="1"/>
</dbReference>
<evidence type="ECO:0000313" key="7">
    <source>
        <dbReference type="Proteomes" id="UP000178417"/>
    </source>
</evidence>
<dbReference type="AlphaFoldDB" id="A0A1F4SU85"/>
<evidence type="ECO:0000313" key="6">
    <source>
        <dbReference type="EMBL" id="OGC23999.1"/>
    </source>
</evidence>
<protein>
    <recommendedName>
        <fullName evidence="8">Colicin V production protein</fullName>
    </recommendedName>
</protein>
<sequence>MNSIDIFLSCLGLLFLIIGLRAGLLSTILSILAMYFSLTVASNFAGEATNALSKIGLLDNELSKIIIILTIFLALTAVFEFVFWVIKKIITVIVLGPFDKVGGMILGFARGLLLGSILLMVVGVFPLLQNLEKEREHSQLFIFTKNVMEFTLPQAKTATDTLTKSISGKIPKIKTDIKIPFNTEEITSITSKAAENINKVKRLTP</sequence>
<dbReference type="GO" id="GO:0009403">
    <property type="term" value="P:toxin biosynthetic process"/>
    <property type="evidence" value="ECO:0007669"/>
    <property type="project" value="InterPro"/>
</dbReference>
<dbReference type="STRING" id="1802579.A2310_05590"/>
<name>A0A1F4SU85_UNCSA</name>
<dbReference type="GO" id="GO:0016020">
    <property type="term" value="C:membrane"/>
    <property type="evidence" value="ECO:0007669"/>
    <property type="project" value="UniProtKB-SubCell"/>
</dbReference>
<comment type="subcellular location">
    <subcellularLocation>
        <location evidence="1">Membrane</location>
        <topology evidence="1">Multi-pass membrane protein</topology>
    </subcellularLocation>
</comment>
<dbReference type="Pfam" id="PF02674">
    <property type="entry name" value="Colicin_V"/>
    <property type="match status" value="1"/>
</dbReference>
<keyword evidence="3 5" id="KW-1133">Transmembrane helix</keyword>
<proteinExistence type="predicted"/>
<reference evidence="6 7" key="1">
    <citation type="journal article" date="2016" name="Nat. Commun.">
        <title>Thousands of microbial genomes shed light on interconnected biogeochemical processes in an aquifer system.</title>
        <authorList>
            <person name="Anantharaman K."/>
            <person name="Brown C.T."/>
            <person name="Hug L.A."/>
            <person name="Sharon I."/>
            <person name="Castelle C.J."/>
            <person name="Probst A.J."/>
            <person name="Thomas B.C."/>
            <person name="Singh A."/>
            <person name="Wilkins M.J."/>
            <person name="Karaoz U."/>
            <person name="Brodie E.L."/>
            <person name="Williams K.H."/>
            <person name="Hubbard S.S."/>
            <person name="Banfield J.F."/>
        </authorList>
    </citation>
    <scope>NUCLEOTIDE SEQUENCE [LARGE SCALE GENOMIC DNA]</scope>
</reference>
<dbReference type="EMBL" id="MEUB01000013">
    <property type="protein sequence ID" value="OGC23999.1"/>
    <property type="molecule type" value="Genomic_DNA"/>
</dbReference>
<feature type="transmembrane region" description="Helical" evidence="5">
    <location>
        <begin position="106"/>
        <end position="128"/>
    </location>
</feature>
<evidence type="ECO:0000256" key="3">
    <source>
        <dbReference type="ARBA" id="ARBA00022989"/>
    </source>
</evidence>
<keyword evidence="4 5" id="KW-0472">Membrane</keyword>
<dbReference type="InterPro" id="IPR003825">
    <property type="entry name" value="Colicin-V_CvpA"/>
</dbReference>
<comment type="caution">
    <text evidence="6">The sequence shown here is derived from an EMBL/GenBank/DDBJ whole genome shotgun (WGS) entry which is preliminary data.</text>
</comment>
<evidence type="ECO:0000256" key="2">
    <source>
        <dbReference type="ARBA" id="ARBA00022692"/>
    </source>
</evidence>
<feature type="transmembrane region" description="Helical" evidence="5">
    <location>
        <begin position="65"/>
        <end position="86"/>
    </location>
</feature>
<organism evidence="6 7">
    <name type="scientific">candidate division WOR-1 bacterium RIFOXYB2_FULL_37_13</name>
    <dbReference type="NCBI Taxonomy" id="1802579"/>
    <lineage>
        <taxon>Bacteria</taxon>
        <taxon>Bacillati</taxon>
        <taxon>Saganbacteria</taxon>
    </lineage>
</organism>
<evidence type="ECO:0000256" key="5">
    <source>
        <dbReference type="SAM" id="Phobius"/>
    </source>
</evidence>